<dbReference type="InterPro" id="IPR032675">
    <property type="entry name" value="LRR_dom_sf"/>
</dbReference>
<evidence type="ECO:0000313" key="1">
    <source>
        <dbReference type="EMBL" id="EQC40307.1"/>
    </source>
</evidence>
<protein>
    <submittedName>
        <fullName evidence="1">Uncharacterized protein</fullName>
    </submittedName>
</protein>
<dbReference type="AlphaFoldDB" id="T0SBZ8"/>
<proteinExistence type="predicted"/>
<organism evidence="1 2">
    <name type="scientific">Saprolegnia diclina (strain VS20)</name>
    <dbReference type="NCBI Taxonomy" id="1156394"/>
    <lineage>
        <taxon>Eukaryota</taxon>
        <taxon>Sar</taxon>
        <taxon>Stramenopiles</taxon>
        <taxon>Oomycota</taxon>
        <taxon>Saprolegniomycetes</taxon>
        <taxon>Saprolegniales</taxon>
        <taxon>Saprolegniaceae</taxon>
        <taxon>Saprolegnia</taxon>
    </lineage>
</organism>
<dbReference type="RefSeq" id="XP_008606006.1">
    <property type="nucleotide sequence ID" value="XM_008607784.1"/>
</dbReference>
<dbReference type="VEuPathDB" id="FungiDB:SDRG_02209"/>
<dbReference type="InParanoid" id="T0SBZ8"/>
<dbReference type="EMBL" id="JH767136">
    <property type="protein sequence ID" value="EQC40307.1"/>
    <property type="molecule type" value="Genomic_DNA"/>
</dbReference>
<evidence type="ECO:0000313" key="2">
    <source>
        <dbReference type="Proteomes" id="UP000030762"/>
    </source>
</evidence>
<sequence length="588" mass="64554">MQTDAASWLLPPIVQQVVHGLDTTEDVMAFLDAVPSGARDEPLDALMTLLEQKPHLWPETNMDDLTYMDISTVTKALLAVRMLQLLPSTNVRAIIGDDTRSLESKFGHWSSSIAKLNFYLQDTTCMLDGINLQKQCGVTSSKCTWSFESGRRSEVGTDTRHGEDAQSQLVQLELSGDDVSLHLPARLGLLTALGATSLMGMQWTRTRTQPNDHEETQKPSKAHHMAAITASCPILTASTSMPTLGRTCQAATRLSRGSSEPKRGILCSVTWTFHARLPKPWQHALRTTSTLGTTKLAFASSVLDALLDPSSPPVPRQLHTLTLSPRDTWVDETYASDKLASSAVSRMTLGYEDCDVTPIMTALPPTLLYLKVNYATMTRFPLLPKLQHLKLEGVTLTSNANRDKSLHVLLTLLGDTDVLDVLIMDVSTVTTALPALSMVLANDEPPRHPLLSHPPSFGNWLANITELAIYAASSPLDTYGLPHELAACGNLKTLGIEWDNPMDQTQVDCVMTAIGATCPDLCELRLNANVMSNLKSCESLVKWLTRPHACRIEIKRIDFAMAAAKTLVHTLQTSTTLHTINDQARRHR</sequence>
<dbReference type="Gene3D" id="3.80.10.10">
    <property type="entry name" value="Ribonuclease Inhibitor"/>
    <property type="match status" value="1"/>
</dbReference>
<dbReference type="SUPFAM" id="SSF52047">
    <property type="entry name" value="RNI-like"/>
    <property type="match status" value="1"/>
</dbReference>
<gene>
    <name evidence="1" type="ORF">SDRG_02209</name>
</gene>
<keyword evidence="2" id="KW-1185">Reference proteome</keyword>
<reference evidence="1 2" key="1">
    <citation type="submission" date="2012-04" db="EMBL/GenBank/DDBJ databases">
        <title>The Genome Sequence of Saprolegnia declina VS20.</title>
        <authorList>
            <consortium name="The Broad Institute Genome Sequencing Platform"/>
            <person name="Russ C."/>
            <person name="Nusbaum C."/>
            <person name="Tyler B."/>
            <person name="van West P."/>
            <person name="Dieguez-Uribeondo J."/>
            <person name="de Bruijn I."/>
            <person name="Tripathy S."/>
            <person name="Jiang R."/>
            <person name="Young S.K."/>
            <person name="Zeng Q."/>
            <person name="Gargeya S."/>
            <person name="Fitzgerald M."/>
            <person name="Haas B."/>
            <person name="Abouelleil A."/>
            <person name="Alvarado L."/>
            <person name="Arachchi H.M."/>
            <person name="Berlin A."/>
            <person name="Chapman S.B."/>
            <person name="Goldberg J."/>
            <person name="Griggs A."/>
            <person name="Gujja S."/>
            <person name="Hansen M."/>
            <person name="Howarth C."/>
            <person name="Imamovic A."/>
            <person name="Larimer J."/>
            <person name="McCowen C."/>
            <person name="Montmayeur A."/>
            <person name="Murphy C."/>
            <person name="Neiman D."/>
            <person name="Pearson M."/>
            <person name="Priest M."/>
            <person name="Roberts A."/>
            <person name="Saif S."/>
            <person name="Shea T."/>
            <person name="Sisk P."/>
            <person name="Sykes S."/>
            <person name="Wortman J."/>
            <person name="Nusbaum C."/>
            <person name="Birren B."/>
        </authorList>
    </citation>
    <scope>NUCLEOTIDE SEQUENCE [LARGE SCALE GENOMIC DNA]</scope>
    <source>
        <strain evidence="1 2">VS20</strain>
    </source>
</reference>
<accession>T0SBZ8</accession>
<name>T0SBZ8_SAPDV</name>
<dbReference type="GeneID" id="19942936"/>
<dbReference type="Proteomes" id="UP000030762">
    <property type="component" value="Unassembled WGS sequence"/>
</dbReference>